<evidence type="ECO:0000256" key="2">
    <source>
        <dbReference type="ARBA" id="ARBA00023002"/>
    </source>
</evidence>
<dbReference type="PANTHER" id="PTHR30041:SF4">
    <property type="entry name" value="ARSENATE REDUCTASE"/>
    <property type="match status" value="1"/>
</dbReference>
<dbReference type="STRING" id="1150112.SAMN04487893_109112"/>
<dbReference type="InterPro" id="IPR006660">
    <property type="entry name" value="Arsenate_reductase-like"/>
</dbReference>
<dbReference type="PANTHER" id="PTHR30041">
    <property type="entry name" value="ARSENATE REDUCTASE"/>
    <property type="match status" value="1"/>
</dbReference>
<dbReference type="RefSeq" id="WP_090679439.1">
    <property type="nucleotide sequence ID" value="NZ_FORU01000009.1"/>
</dbReference>
<evidence type="ECO:0000313" key="5">
    <source>
        <dbReference type="Proteomes" id="UP000243887"/>
    </source>
</evidence>
<accession>A0A1I3S4Y6</accession>
<reference evidence="5" key="1">
    <citation type="submission" date="2016-10" db="EMBL/GenBank/DDBJ databases">
        <authorList>
            <person name="Varghese N."/>
            <person name="Submissions S."/>
        </authorList>
    </citation>
    <scope>NUCLEOTIDE SEQUENCE [LARGE SCALE GENOMIC DNA]</scope>
    <source>
        <strain evidence="5">DSM 26542</strain>
    </source>
</reference>
<dbReference type="AlphaFoldDB" id="A0A1I3S4Y6"/>
<keyword evidence="5" id="KW-1185">Reference proteome</keyword>
<dbReference type="PROSITE" id="PS51353">
    <property type="entry name" value="ARSC"/>
    <property type="match status" value="1"/>
</dbReference>
<evidence type="ECO:0000256" key="1">
    <source>
        <dbReference type="ARBA" id="ARBA00007198"/>
    </source>
</evidence>
<dbReference type="Pfam" id="PF03960">
    <property type="entry name" value="ArsC"/>
    <property type="match status" value="1"/>
</dbReference>
<proteinExistence type="inferred from homology"/>
<organism evidence="4 5">
    <name type="scientific">Myroides guanonis</name>
    <dbReference type="NCBI Taxonomy" id="1150112"/>
    <lineage>
        <taxon>Bacteria</taxon>
        <taxon>Pseudomonadati</taxon>
        <taxon>Bacteroidota</taxon>
        <taxon>Flavobacteriia</taxon>
        <taxon>Flavobacteriales</taxon>
        <taxon>Flavobacteriaceae</taxon>
        <taxon>Myroides</taxon>
    </lineage>
</organism>
<dbReference type="InterPro" id="IPR036249">
    <property type="entry name" value="Thioredoxin-like_sf"/>
</dbReference>
<keyword evidence="2" id="KW-0560">Oxidoreductase</keyword>
<dbReference type="GO" id="GO:0008794">
    <property type="term" value="F:arsenate reductase (glutaredoxin) activity"/>
    <property type="evidence" value="ECO:0007669"/>
    <property type="project" value="InterPro"/>
</dbReference>
<protein>
    <submittedName>
        <fullName evidence="4">Arsenate reductase</fullName>
    </submittedName>
</protein>
<name>A0A1I3S4Y6_9FLAO</name>
<evidence type="ECO:0000256" key="3">
    <source>
        <dbReference type="PROSITE-ProRule" id="PRU01282"/>
    </source>
</evidence>
<dbReference type="Proteomes" id="UP000243887">
    <property type="component" value="Unassembled WGS sequence"/>
</dbReference>
<evidence type="ECO:0000313" key="4">
    <source>
        <dbReference type="EMBL" id="SFJ53440.1"/>
    </source>
</evidence>
<dbReference type="SUPFAM" id="SSF52833">
    <property type="entry name" value="Thioredoxin-like"/>
    <property type="match status" value="1"/>
</dbReference>
<dbReference type="EMBL" id="FORU01000009">
    <property type="protein sequence ID" value="SFJ53440.1"/>
    <property type="molecule type" value="Genomic_DNA"/>
</dbReference>
<dbReference type="NCBIfam" id="TIGR00014">
    <property type="entry name" value="arsC"/>
    <property type="match status" value="1"/>
</dbReference>
<dbReference type="OrthoDB" id="9808142at2"/>
<comment type="similarity">
    <text evidence="1 3">Belongs to the ArsC family.</text>
</comment>
<gene>
    <name evidence="4" type="ORF">SAMN04487893_109112</name>
</gene>
<dbReference type="InterPro" id="IPR006659">
    <property type="entry name" value="Arsenate_reductase"/>
</dbReference>
<dbReference type="Gene3D" id="3.40.30.10">
    <property type="entry name" value="Glutaredoxin"/>
    <property type="match status" value="1"/>
</dbReference>
<sequence length="116" mass="13713">MSRTKIYHNPECSKSSCALEFITQQGMEFEIINYLENTPKKEELLDLLNMLNMSPFELIRKTELIYKEKFEGQSFTNEQWIDIMLQYPILIERPIVTHNGKAIIARPTKKVLDLFE</sequence>